<protein>
    <recommendedName>
        <fullName evidence="3">N-acetyltransferase domain-containing protein</fullName>
    </recommendedName>
</protein>
<keyword evidence="2" id="KW-1185">Reference proteome</keyword>
<evidence type="ECO:0008006" key="3">
    <source>
        <dbReference type="Google" id="ProtNLM"/>
    </source>
</evidence>
<evidence type="ECO:0000313" key="1">
    <source>
        <dbReference type="EMBL" id="WPA90960.1"/>
    </source>
</evidence>
<reference evidence="1 2" key="1">
    <citation type="submission" date="2023-09" db="EMBL/GenBank/DDBJ databases">
        <title>Genomic Revisitation and Reclassification of the Genus Providencia.</title>
        <authorList>
            <person name="Dong X."/>
        </authorList>
    </citation>
    <scope>NUCLEOTIDE SEQUENCE [LARGE SCALE GENOMIC DNA]</scope>
    <source>
        <strain evidence="1 2">D4759</strain>
    </source>
</reference>
<dbReference type="RefSeq" id="WP_154602885.1">
    <property type="nucleotide sequence ID" value="NZ_CP135990.1"/>
</dbReference>
<accession>A0ABZ0MYW8</accession>
<dbReference type="Proteomes" id="UP001302443">
    <property type="component" value="Chromosome"/>
</dbReference>
<evidence type="ECO:0000313" key="2">
    <source>
        <dbReference type="Proteomes" id="UP001302443"/>
    </source>
</evidence>
<sequence>MSLTSNLSKTIELLQEFIDSTQLGLKVDALCEDDFESLTRDERSILNWRDKFPHYLSESSFHLGIRLDDESNIDGAMLGIYASENGELHILLIESFVRNNPDHPLSGRLTMFVIVATMFFLSQYSDSKGVYIIEPHPELISYYEKFGFKLLENELVMYATVEELQLAQLNLFRENIEEQ</sequence>
<name>A0ABZ0MYW8_9GAMM</name>
<proteinExistence type="predicted"/>
<gene>
    <name evidence="1" type="ORF">QS795_010725</name>
</gene>
<organism evidence="1 2">
    <name type="scientific">Providencia zhijiangensis</name>
    <dbReference type="NCBI Taxonomy" id="3053982"/>
    <lineage>
        <taxon>Bacteria</taxon>
        <taxon>Pseudomonadati</taxon>
        <taxon>Pseudomonadota</taxon>
        <taxon>Gammaproteobacteria</taxon>
        <taxon>Enterobacterales</taxon>
        <taxon>Morganellaceae</taxon>
        <taxon>Providencia</taxon>
    </lineage>
</organism>
<dbReference type="EMBL" id="CP135990">
    <property type="protein sequence ID" value="WPA90960.1"/>
    <property type="molecule type" value="Genomic_DNA"/>
</dbReference>